<dbReference type="PANTHER" id="PTHR38593">
    <property type="entry name" value="BLR2558 PROTEIN"/>
    <property type="match status" value="1"/>
</dbReference>
<name>A0ABY4I9F4_CHIFI</name>
<dbReference type="PROSITE" id="PS51257">
    <property type="entry name" value="PROKAR_LIPOPROTEIN"/>
    <property type="match status" value="1"/>
</dbReference>
<organism evidence="3 4">
    <name type="scientific">Chitinophaga filiformis</name>
    <name type="common">Myxococcus filiformis</name>
    <name type="synonym">Flexibacter filiformis</name>
    <dbReference type="NCBI Taxonomy" id="104663"/>
    <lineage>
        <taxon>Bacteria</taxon>
        <taxon>Pseudomonadati</taxon>
        <taxon>Bacteroidota</taxon>
        <taxon>Chitinophagia</taxon>
        <taxon>Chitinophagales</taxon>
        <taxon>Chitinophagaceae</taxon>
        <taxon>Chitinophaga</taxon>
    </lineage>
</organism>
<feature type="domain" description="DUF4142" evidence="2">
    <location>
        <begin position="56"/>
        <end position="191"/>
    </location>
</feature>
<evidence type="ECO:0000256" key="1">
    <source>
        <dbReference type="SAM" id="SignalP"/>
    </source>
</evidence>
<accession>A0ABY4I9F4</accession>
<dbReference type="EMBL" id="CP095855">
    <property type="protein sequence ID" value="UPK72739.1"/>
    <property type="molecule type" value="Genomic_DNA"/>
</dbReference>
<keyword evidence="1" id="KW-0732">Signal</keyword>
<dbReference type="Pfam" id="PF13628">
    <property type="entry name" value="DUF4142"/>
    <property type="match status" value="1"/>
</dbReference>
<dbReference type="InterPro" id="IPR025419">
    <property type="entry name" value="DUF4142"/>
</dbReference>
<evidence type="ECO:0000313" key="3">
    <source>
        <dbReference type="EMBL" id="UPK72739.1"/>
    </source>
</evidence>
<feature type="chain" id="PRO_5045071024" evidence="1">
    <location>
        <begin position="25"/>
        <end position="207"/>
    </location>
</feature>
<evidence type="ECO:0000259" key="2">
    <source>
        <dbReference type="Pfam" id="PF13628"/>
    </source>
</evidence>
<proteinExistence type="predicted"/>
<protein>
    <submittedName>
        <fullName evidence="3">DUF4142 domain-containing protein</fullName>
    </submittedName>
</protein>
<dbReference type="Gene3D" id="1.20.1260.10">
    <property type="match status" value="1"/>
</dbReference>
<reference evidence="3 4" key="1">
    <citation type="submission" date="2022-04" db="EMBL/GenBank/DDBJ databases">
        <title>The arsenic-methylating capacity of Chitinophaga filiformis YT5 during chitin decomposition.</title>
        <authorList>
            <person name="Chen G."/>
            <person name="Liang Y."/>
        </authorList>
    </citation>
    <scope>NUCLEOTIDE SEQUENCE [LARGE SCALE GENOMIC DNA]</scope>
    <source>
        <strain evidence="3 4">YT5</strain>
    </source>
</reference>
<dbReference type="Proteomes" id="UP000830198">
    <property type="component" value="Chromosome"/>
</dbReference>
<dbReference type="PANTHER" id="PTHR38593:SF1">
    <property type="entry name" value="BLR2558 PROTEIN"/>
    <property type="match status" value="1"/>
</dbReference>
<evidence type="ECO:0000313" key="4">
    <source>
        <dbReference type="Proteomes" id="UP000830198"/>
    </source>
</evidence>
<feature type="signal peptide" evidence="1">
    <location>
        <begin position="1"/>
        <end position="24"/>
    </location>
</feature>
<dbReference type="RefSeq" id="WP_247814919.1">
    <property type="nucleotide sequence ID" value="NZ_CP095855.1"/>
</dbReference>
<gene>
    <name evidence="3" type="ORF">MYF79_15715</name>
</gene>
<dbReference type="InterPro" id="IPR012347">
    <property type="entry name" value="Ferritin-like"/>
</dbReference>
<keyword evidence="4" id="KW-1185">Reference proteome</keyword>
<sequence>MKNFVRLYSGLVVISFLFSCNSKAPDSVKSAKEVNAKRIETENRPDDSTAIVLTRDDADFLVNTASGVMLEAEMGQMAMDRSENQRVKDLGAMIVKDHKEAEARLKKLAAAKNVTLPTDISNHQQKQKENLLQKKGIEFDRSYVDLTVNDYNKDIKDFGKAAKYGTDPEIKSFASNSLPLLYTHLDSARSLQKEMKKRIDISTAVPK</sequence>